<evidence type="ECO:0000313" key="1">
    <source>
        <dbReference type="EMBL" id="MSU00514.1"/>
    </source>
</evidence>
<dbReference type="InterPro" id="IPR007325">
    <property type="entry name" value="KFase/CYL"/>
</dbReference>
<dbReference type="Pfam" id="PF04199">
    <property type="entry name" value="Cyclase"/>
    <property type="match status" value="1"/>
</dbReference>
<proteinExistence type="predicted"/>
<dbReference type="InterPro" id="IPR037175">
    <property type="entry name" value="KFase_sf"/>
</dbReference>
<gene>
    <name evidence="1" type="ORF">FYJ83_03410</name>
</gene>
<dbReference type="EMBL" id="VUNQ01000004">
    <property type="protein sequence ID" value="MSU00514.1"/>
    <property type="molecule type" value="Genomic_DNA"/>
</dbReference>
<name>A0A6N7XVE8_9FIRM</name>
<dbReference type="RefSeq" id="WP_154438938.1">
    <property type="nucleotide sequence ID" value="NZ_JAHLPJ010000001.1"/>
</dbReference>
<reference evidence="1 2" key="1">
    <citation type="submission" date="2019-09" db="EMBL/GenBank/DDBJ databases">
        <title>In-depth cultivation of the pig gut microbiome towards novel bacterial diversity and tailored functional studies.</title>
        <authorList>
            <person name="Wylensek D."/>
            <person name="Hitch T.C.A."/>
            <person name="Clavel T."/>
        </authorList>
    </citation>
    <scope>NUCLEOTIDE SEQUENCE [LARGE SCALE GENOMIC DNA]</scope>
    <source>
        <strain evidence="1 2">WCA3-693-APC-4?</strain>
    </source>
</reference>
<dbReference type="AlphaFoldDB" id="A0A6N7XVE8"/>
<evidence type="ECO:0000313" key="2">
    <source>
        <dbReference type="Proteomes" id="UP000469523"/>
    </source>
</evidence>
<accession>A0A6N7XVE8</accession>
<dbReference type="Gene3D" id="3.50.30.50">
    <property type="entry name" value="Putative cyclase"/>
    <property type="match status" value="1"/>
</dbReference>
<dbReference type="PANTHER" id="PTHR31118">
    <property type="entry name" value="CYCLASE-LIKE PROTEIN 2"/>
    <property type="match status" value="1"/>
</dbReference>
<dbReference type="SUPFAM" id="SSF102198">
    <property type="entry name" value="Putative cyclase"/>
    <property type="match status" value="1"/>
</dbReference>
<dbReference type="GO" id="GO:0004061">
    <property type="term" value="F:arylformamidase activity"/>
    <property type="evidence" value="ECO:0007669"/>
    <property type="project" value="InterPro"/>
</dbReference>
<protein>
    <submittedName>
        <fullName evidence="1">Cyclase family protein</fullName>
    </submittedName>
</protein>
<sequence>MNFNQRWEIIDLSQEIYQGMPLFGIHQPTFIMTNQTHEENMKATGSETLGFYARNILMSEHAGTHSDAVIEYKPGGAPMEEMPLEYFFGDAICVDLRHIRYPDYIEIKDIEEALEKHGLEIKKGDIFIMYTGHYDRTYPDNGYGGLSAKHSGVSYESAKWLAEKGVVNIAVDSPAIDQTPDDLDFSGHLVCGEYDITNTEHLCNLDKVVGKRFLYMGLPLKIRGGTGSPVRAIALLPKNE</sequence>
<dbReference type="PANTHER" id="PTHR31118:SF12">
    <property type="entry name" value="CYCLASE-LIKE PROTEIN 2"/>
    <property type="match status" value="1"/>
</dbReference>
<comment type="caution">
    <text evidence="1">The sequence shown here is derived from an EMBL/GenBank/DDBJ whole genome shotgun (WGS) entry which is preliminary data.</text>
</comment>
<organism evidence="1 2">
    <name type="scientific">Tissierella pigra</name>
    <dbReference type="NCBI Taxonomy" id="2607614"/>
    <lineage>
        <taxon>Bacteria</taxon>
        <taxon>Bacillati</taxon>
        <taxon>Bacillota</taxon>
        <taxon>Tissierellia</taxon>
        <taxon>Tissierellales</taxon>
        <taxon>Tissierellaceae</taxon>
        <taxon>Tissierella</taxon>
    </lineage>
</organism>
<keyword evidence="2" id="KW-1185">Reference proteome</keyword>
<dbReference type="Proteomes" id="UP000469523">
    <property type="component" value="Unassembled WGS sequence"/>
</dbReference>
<dbReference type="GO" id="GO:0019441">
    <property type="term" value="P:L-tryptophan catabolic process to kynurenine"/>
    <property type="evidence" value="ECO:0007669"/>
    <property type="project" value="InterPro"/>
</dbReference>